<accession>A3XPB4</accession>
<reference evidence="2 3" key="1">
    <citation type="journal article" date="2007" name="Nature">
        <title>Light stimulates growth of proteorhodopsin-containing marine Flavobacteria.</title>
        <authorList>
            <person name="Gomez-Consarnau L."/>
            <person name="Gonzalez J.M."/>
            <person name="Coll-Llado M."/>
            <person name="Gourdon P."/>
            <person name="Pascher T."/>
            <person name="Neutze R."/>
            <person name="Pedros-Alio C."/>
            <person name="Pinhassi J."/>
        </authorList>
    </citation>
    <scope>NUCLEOTIDE SEQUENCE [LARGE SCALE GENOMIC DNA]</scope>
    <source>
        <strain evidence="2 3">MED217</strain>
    </source>
</reference>
<keyword evidence="3" id="KW-1185">Reference proteome</keyword>
<proteinExistence type="predicted"/>
<feature type="transmembrane region" description="Helical" evidence="1">
    <location>
        <begin position="90"/>
        <end position="113"/>
    </location>
</feature>
<comment type="caution">
    <text evidence="2">The sequence shown here is derived from an EMBL/GenBank/DDBJ whole genome shotgun (WGS) entry which is preliminary data.</text>
</comment>
<dbReference type="OrthoDB" id="1453530at2"/>
<evidence type="ECO:0000313" key="3">
    <source>
        <dbReference type="Proteomes" id="UP000001601"/>
    </source>
</evidence>
<keyword evidence="1" id="KW-0812">Transmembrane</keyword>
<keyword evidence="1" id="KW-0472">Membrane</keyword>
<gene>
    <name evidence="2" type="ORF">MED217_08660</name>
</gene>
<name>A3XPB4_LEEBM</name>
<evidence type="ECO:0000313" key="2">
    <source>
        <dbReference type="EMBL" id="EAQ48605.1"/>
    </source>
</evidence>
<feature type="transmembrane region" description="Helical" evidence="1">
    <location>
        <begin position="153"/>
        <end position="177"/>
    </location>
</feature>
<dbReference type="AlphaFoldDB" id="A3XPB4"/>
<feature type="transmembrane region" description="Helical" evidence="1">
    <location>
        <begin position="61"/>
        <end position="78"/>
    </location>
</feature>
<dbReference type="RefSeq" id="WP_009780108.1">
    <property type="nucleotide sequence ID" value="NZ_CH672395.1"/>
</dbReference>
<protein>
    <submittedName>
        <fullName evidence="2">Uncharacterized protein</fullName>
    </submittedName>
</protein>
<sequence>MEALSSYSQYLELIALIIGIIRYKEFKNHKFKYILYFLVYVVLNEFAAGVSYELFKIPNTLLYNIYILIHFAFFLAWFHTLLSSAFRKKIIRIFFILYVSFWFINAIFSGSIADNFLSYSFSLGTLLLIAAVAFYFVEMLSREVVLNITQSPYFWVCFGILIYCVTYLPFYITLLFFIQENPIILSVVLFLINCIQYCCIAIAFIKANRRTIEHPLETN</sequence>
<dbReference type="STRING" id="398720.MED217_08660"/>
<feature type="transmembrane region" description="Helical" evidence="1">
    <location>
        <begin position="119"/>
        <end position="141"/>
    </location>
</feature>
<dbReference type="HOGENOM" id="CLU_1260115_0_0_10"/>
<feature type="transmembrane region" description="Helical" evidence="1">
    <location>
        <begin position="35"/>
        <end position="55"/>
    </location>
</feature>
<feature type="transmembrane region" description="Helical" evidence="1">
    <location>
        <begin position="183"/>
        <end position="205"/>
    </location>
</feature>
<dbReference type="EMBL" id="AANC01000007">
    <property type="protein sequence ID" value="EAQ48605.1"/>
    <property type="molecule type" value="Genomic_DNA"/>
</dbReference>
<keyword evidence="1" id="KW-1133">Transmembrane helix</keyword>
<organism evidence="2 3">
    <name type="scientific">Leeuwenhoekiella blandensis (strain CECT 7118 / CCUG 51940 / KCTC 22103 / MED217)</name>
    <name type="common">Flavobacterium sp. (strain MED217)</name>
    <dbReference type="NCBI Taxonomy" id="398720"/>
    <lineage>
        <taxon>Bacteria</taxon>
        <taxon>Pseudomonadati</taxon>
        <taxon>Bacteroidota</taxon>
        <taxon>Flavobacteriia</taxon>
        <taxon>Flavobacteriales</taxon>
        <taxon>Flavobacteriaceae</taxon>
        <taxon>Leeuwenhoekiella</taxon>
    </lineage>
</organism>
<evidence type="ECO:0000256" key="1">
    <source>
        <dbReference type="SAM" id="Phobius"/>
    </source>
</evidence>
<dbReference type="Proteomes" id="UP000001601">
    <property type="component" value="Unassembled WGS sequence"/>
</dbReference>
<dbReference type="eggNOG" id="ENOG503332Z">
    <property type="taxonomic scope" value="Bacteria"/>
</dbReference>